<evidence type="ECO:0000313" key="3">
    <source>
        <dbReference type="EMBL" id="RNB52607.1"/>
    </source>
</evidence>
<dbReference type="OrthoDB" id="9775296at2"/>
<comment type="caution">
    <text evidence="3">The sequence shown here is derived from an EMBL/GenBank/DDBJ whole genome shotgun (WGS) entry which is preliminary data.</text>
</comment>
<evidence type="ECO:0000256" key="1">
    <source>
        <dbReference type="ARBA" id="ARBA00006484"/>
    </source>
</evidence>
<dbReference type="PANTHER" id="PTHR44196:SF1">
    <property type="entry name" value="DEHYDROGENASE_REDUCTASE SDR FAMILY MEMBER 7B"/>
    <property type="match status" value="1"/>
</dbReference>
<dbReference type="InterPro" id="IPR036291">
    <property type="entry name" value="NAD(P)-bd_dom_sf"/>
</dbReference>
<dbReference type="AlphaFoldDB" id="A0A3M8APM5"/>
<keyword evidence="2" id="KW-0560">Oxidoreductase</keyword>
<organism evidence="3 4">
    <name type="scientific">Brevibacillus agri</name>
    <dbReference type="NCBI Taxonomy" id="51101"/>
    <lineage>
        <taxon>Bacteria</taxon>
        <taxon>Bacillati</taxon>
        <taxon>Bacillota</taxon>
        <taxon>Bacilli</taxon>
        <taxon>Bacillales</taxon>
        <taxon>Paenibacillaceae</taxon>
        <taxon>Brevibacillus</taxon>
    </lineage>
</organism>
<protein>
    <submittedName>
        <fullName evidence="3">SDR family oxidoreductase</fullName>
    </submittedName>
</protein>
<gene>
    <name evidence="3" type="ORF">EB820_18975</name>
</gene>
<reference evidence="3 4" key="1">
    <citation type="submission" date="2018-10" db="EMBL/GenBank/DDBJ databases">
        <title>Phylogenomics of Brevibacillus.</title>
        <authorList>
            <person name="Dunlap C."/>
        </authorList>
    </citation>
    <scope>NUCLEOTIDE SEQUENCE [LARGE SCALE GENOMIC DNA]</scope>
    <source>
        <strain evidence="3 4">NRRL NRS 1219</strain>
    </source>
</reference>
<dbReference type="Gene3D" id="3.40.50.720">
    <property type="entry name" value="NAD(P)-binding Rossmann-like Domain"/>
    <property type="match status" value="1"/>
</dbReference>
<dbReference type="InterPro" id="IPR002347">
    <property type="entry name" value="SDR_fam"/>
</dbReference>
<dbReference type="GO" id="GO:0016020">
    <property type="term" value="C:membrane"/>
    <property type="evidence" value="ECO:0007669"/>
    <property type="project" value="TreeGrafter"/>
</dbReference>
<dbReference type="PANTHER" id="PTHR44196">
    <property type="entry name" value="DEHYDROGENASE/REDUCTASE SDR FAMILY MEMBER 7B"/>
    <property type="match status" value="1"/>
</dbReference>
<dbReference type="EMBL" id="RHHN01000056">
    <property type="protein sequence ID" value="RNB52607.1"/>
    <property type="molecule type" value="Genomic_DNA"/>
</dbReference>
<comment type="similarity">
    <text evidence="1">Belongs to the short-chain dehydrogenases/reductases (SDR) family.</text>
</comment>
<name>A0A3M8APM5_9BACL</name>
<dbReference type="Pfam" id="PF00106">
    <property type="entry name" value="adh_short"/>
    <property type="match status" value="1"/>
</dbReference>
<evidence type="ECO:0000313" key="4">
    <source>
        <dbReference type="Proteomes" id="UP000276178"/>
    </source>
</evidence>
<accession>A0A3M8APM5</accession>
<dbReference type="GO" id="GO:0016491">
    <property type="term" value="F:oxidoreductase activity"/>
    <property type="evidence" value="ECO:0007669"/>
    <property type="project" value="UniProtKB-KW"/>
</dbReference>
<proteinExistence type="inferred from homology"/>
<dbReference type="Proteomes" id="UP000276178">
    <property type="component" value="Unassembled WGS sequence"/>
</dbReference>
<evidence type="ECO:0000256" key="2">
    <source>
        <dbReference type="ARBA" id="ARBA00023002"/>
    </source>
</evidence>
<dbReference type="SUPFAM" id="SSF51735">
    <property type="entry name" value="NAD(P)-binding Rossmann-fold domains"/>
    <property type="match status" value="1"/>
</dbReference>
<sequence length="97" mass="10308">MAGNKLVVITGATRGLGRSMAERFHEAGWSVAGCGRSAVALDPGGSIDTSMLRSCSPQEVAMTPASEVPMAIPRLFATYTMLNSSRRCSFQRKPMNA</sequence>